<gene>
    <name evidence="2" type="ORF">NP493_1656g00028</name>
</gene>
<dbReference type="PANTHER" id="PTHR24007:SF7">
    <property type="entry name" value="BRCA1-ASSOCIATED PROTEIN"/>
    <property type="match status" value="1"/>
</dbReference>
<evidence type="ECO:0000313" key="3">
    <source>
        <dbReference type="Proteomes" id="UP001209878"/>
    </source>
</evidence>
<evidence type="ECO:0000256" key="1">
    <source>
        <dbReference type="SAM" id="MobiDB-lite"/>
    </source>
</evidence>
<sequence length="246" mass="28693">MTARELTLSLLFVSDTLRRRTTHTRCKLDNKRVWDYAGDNYVHRIIQSKGDGKLVEFNEGRNTEDEEKLDSITLEYTYLLTSQLEAQRLYFEEKMERIEAEAMKQVETMEVRSKKSLEECSRLEHRLGVATRERQTIEKKCTQMSLKLVKLADELGDEKEMNHGLRDNQRKWQDKVALLEADLARKDKEISELRDQLRDLMFFLEAKQTLASTTEATQQEIQDGQIIVQPPTASGHAGKKARKKTR</sequence>
<name>A0AAD9JW54_RIDPI</name>
<reference evidence="2" key="1">
    <citation type="journal article" date="2023" name="Mol. Biol. Evol.">
        <title>Third-Generation Sequencing Reveals the Adaptive Role of the Epigenome in Three Deep-Sea Polychaetes.</title>
        <authorList>
            <person name="Perez M."/>
            <person name="Aroh O."/>
            <person name="Sun Y."/>
            <person name="Lan Y."/>
            <person name="Juniper S.K."/>
            <person name="Young C.R."/>
            <person name="Angers B."/>
            <person name="Qian P.Y."/>
        </authorList>
    </citation>
    <scope>NUCLEOTIDE SEQUENCE</scope>
    <source>
        <strain evidence="2">R07B-5</strain>
    </source>
</reference>
<evidence type="ECO:0008006" key="4">
    <source>
        <dbReference type="Google" id="ProtNLM"/>
    </source>
</evidence>
<dbReference type="GO" id="GO:0016567">
    <property type="term" value="P:protein ubiquitination"/>
    <property type="evidence" value="ECO:0007669"/>
    <property type="project" value="TreeGrafter"/>
</dbReference>
<dbReference type="AlphaFoldDB" id="A0AAD9JW54"/>
<dbReference type="GO" id="GO:0005737">
    <property type="term" value="C:cytoplasm"/>
    <property type="evidence" value="ECO:0007669"/>
    <property type="project" value="TreeGrafter"/>
</dbReference>
<dbReference type="PANTHER" id="PTHR24007">
    <property type="entry name" value="BRCA1-ASSOCIATED PROTEIN"/>
    <property type="match status" value="1"/>
</dbReference>
<comment type="caution">
    <text evidence="2">The sequence shown here is derived from an EMBL/GenBank/DDBJ whole genome shotgun (WGS) entry which is preliminary data.</text>
</comment>
<accession>A0AAD9JW54</accession>
<dbReference type="Proteomes" id="UP001209878">
    <property type="component" value="Unassembled WGS sequence"/>
</dbReference>
<feature type="compositionally biased region" description="Basic residues" evidence="1">
    <location>
        <begin position="237"/>
        <end position="246"/>
    </location>
</feature>
<dbReference type="GO" id="GO:0007265">
    <property type="term" value="P:Ras protein signal transduction"/>
    <property type="evidence" value="ECO:0007669"/>
    <property type="project" value="TreeGrafter"/>
</dbReference>
<dbReference type="GO" id="GO:0061630">
    <property type="term" value="F:ubiquitin protein ligase activity"/>
    <property type="evidence" value="ECO:0007669"/>
    <property type="project" value="TreeGrafter"/>
</dbReference>
<organism evidence="2 3">
    <name type="scientific">Ridgeia piscesae</name>
    <name type="common">Tubeworm</name>
    <dbReference type="NCBI Taxonomy" id="27915"/>
    <lineage>
        <taxon>Eukaryota</taxon>
        <taxon>Metazoa</taxon>
        <taxon>Spiralia</taxon>
        <taxon>Lophotrochozoa</taxon>
        <taxon>Annelida</taxon>
        <taxon>Polychaeta</taxon>
        <taxon>Sedentaria</taxon>
        <taxon>Canalipalpata</taxon>
        <taxon>Sabellida</taxon>
        <taxon>Siboglinidae</taxon>
        <taxon>Ridgeia</taxon>
    </lineage>
</organism>
<dbReference type="EMBL" id="JAODUO010001655">
    <property type="protein sequence ID" value="KAK2160321.1"/>
    <property type="molecule type" value="Genomic_DNA"/>
</dbReference>
<feature type="region of interest" description="Disordered" evidence="1">
    <location>
        <begin position="221"/>
        <end position="246"/>
    </location>
</feature>
<proteinExistence type="predicted"/>
<evidence type="ECO:0000313" key="2">
    <source>
        <dbReference type="EMBL" id="KAK2160321.1"/>
    </source>
</evidence>
<keyword evidence="3" id="KW-1185">Reference proteome</keyword>
<protein>
    <recommendedName>
        <fullName evidence="4">BRCA1-associated protein</fullName>
    </recommendedName>
</protein>